<dbReference type="EMBL" id="MDEG01000012">
    <property type="protein sequence ID" value="PPU96743.1"/>
    <property type="molecule type" value="Genomic_DNA"/>
</dbReference>
<organism evidence="3 4">
    <name type="scientific">Xanthomonas hyacinthi</name>
    <dbReference type="NCBI Taxonomy" id="56455"/>
    <lineage>
        <taxon>Bacteria</taxon>
        <taxon>Pseudomonadati</taxon>
        <taxon>Pseudomonadota</taxon>
        <taxon>Gammaproteobacteria</taxon>
        <taxon>Lysobacterales</taxon>
        <taxon>Lysobacteraceae</taxon>
        <taxon>Xanthomonas</taxon>
    </lineage>
</organism>
<dbReference type="PANTHER" id="PTHR32182">
    <property type="entry name" value="DNA REPLICATION AND REPAIR PROTEIN RECF"/>
    <property type="match status" value="1"/>
</dbReference>
<dbReference type="InterPro" id="IPR027417">
    <property type="entry name" value="P-loop_NTPase"/>
</dbReference>
<keyword evidence="4" id="KW-1185">Reference proteome</keyword>
<proteinExistence type="predicted"/>
<evidence type="ECO:0000256" key="1">
    <source>
        <dbReference type="SAM" id="Coils"/>
    </source>
</evidence>
<feature type="domain" description="Protein CR006 P-loop" evidence="2">
    <location>
        <begin position="10"/>
        <end position="719"/>
    </location>
</feature>
<sequence length="761" mass="84246">MIESMQIAGVASYGQEAQALDGLTKFNFLYGANGCGKTTISRVIADPAGYPGCHIGWKNGTPLQVMVYNRDFVARNFGPSVELKGIFTLGAKNVDNIAKIVALKQESDSYSGRIANLKETLEGLDGQGGKRKELADLETQFQEACWAQKRKYDSEFALAFQGVRNNAENFKARVLLEHAGNSAALVPLADLHEKAKTIFGPSPAPESLVVSPSFDALLFHESNPILSKRVLGREDVDIAAMIKALGNSDWVRQGRAYFDEAASICPFCQQTTEASFAASLEAYFDGTFLAASHAIDDLAKAYAASADYLLAQLSATLDAPCRFLDAELLRTEVALLASRIALNRQHLADKQREPSQLVALEPLADTLERISQALVAANEQIEAHNATVANLGKEKRQLANQVWKHIIAVELATALQDYSTRKQGLTGAIMALTGKIEVAEIDRRQKQKEIAELERATTSVQPTIDAINALLASFGFHGFSLGKADSGTAYVLRRPDGVDAKETLSEGERTFVTFLYFYHLLKGSDSESGVTTDRVVVFDDPVSSLDSDILFIVSSLIKALFDEVRQGIGHIKQVFVLTHNVYFHKEVTFNPRRTDRTAMRSEETFWVVRKSHHASRIEAHTNNPIVTSYELLWAEVRRGDRSNLSIQNTLRRILENYFKILGGTDTDDICNLFEGSEKVICRSLFSWVNDGSHFSHDDLYVAVDDAMVESYLRIFKAIFVKSRHLAHYKMMMREAYSDEPEIAPNAMERLEQANAAAVIHA</sequence>
<evidence type="ECO:0000313" key="3">
    <source>
        <dbReference type="EMBL" id="PPU96743.1"/>
    </source>
</evidence>
<protein>
    <submittedName>
        <fullName evidence="3">AAA family ATPase</fullName>
    </submittedName>
</protein>
<evidence type="ECO:0000259" key="2">
    <source>
        <dbReference type="Pfam" id="PF13166"/>
    </source>
</evidence>
<keyword evidence="1" id="KW-0175">Coiled coil</keyword>
<dbReference type="GO" id="GO:0000731">
    <property type="term" value="P:DNA synthesis involved in DNA repair"/>
    <property type="evidence" value="ECO:0007669"/>
    <property type="project" value="TreeGrafter"/>
</dbReference>
<accession>A0A2S7EUD2</accession>
<dbReference type="SUPFAM" id="SSF52540">
    <property type="entry name" value="P-loop containing nucleoside triphosphate hydrolases"/>
    <property type="match status" value="1"/>
</dbReference>
<gene>
    <name evidence="3" type="ORF">XhyaCFBP1156_13290</name>
</gene>
<comment type="caution">
    <text evidence="3">The sequence shown here is derived from an EMBL/GenBank/DDBJ whole genome shotgun (WGS) entry which is preliminary data.</text>
</comment>
<dbReference type="RefSeq" id="WP_046978550.1">
    <property type="nucleotide sequence ID" value="NZ_CP043476.1"/>
</dbReference>
<reference evidence="4" key="1">
    <citation type="submission" date="2016-08" db="EMBL/GenBank/DDBJ databases">
        <authorList>
            <person name="Merda D."/>
            <person name="Briand M."/>
            <person name="Taghouti G."/>
            <person name="Carrere S."/>
            <person name="Gouzy J."/>
            <person name="Portier P."/>
            <person name="Jacques M.-A."/>
            <person name="Fischer-Le Saux M."/>
        </authorList>
    </citation>
    <scope>NUCLEOTIDE SEQUENCE [LARGE SCALE GENOMIC DNA]</scope>
    <source>
        <strain evidence="4">CFBP1156</strain>
    </source>
</reference>
<dbReference type="PANTHER" id="PTHR32182:SF22">
    <property type="entry name" value="ATP-DEPENDENT ENDONUCLEASE, OLD FAMILY-RELATED"/>
    <property type="match status" value="1"/>
</dbReference>
<dbReference type="AlphaFoldDB" id="A0A2S7EUD2"/>
<evidence type="ECO:0000313" key="4">
    <source>
        <dbReference type="Proteomes" id="UP000238261"/>
    </source>
</evidence>
<name>A0A2S7EUD2_9XANT</name>
<dbReference type="InterPro" id="IPR026866">
    <property type="entry name" value="CR006_AAA"/>
</dbReference>
<dbReference type="Proteomes" id="UP000238261">
    <property type="component" value="Unassembled WGS sequence"/>
</dbReference>
<dbReference type="GO" id="GO:0006302">
    <property type="term" value="P:double-strand break repair"/>
    <property type="evidence" value="ECO:0007669"/>
    <property type="project" value="TreeGrafter"/>
</dbReference>
<dbReference type="Gene3D" id="3.40.50.300">
    <property type="entry name" value="P-loop containing nucleotide triphosphate hydrolases"/>
    <property type="match status" value="1"/>
</dbReference>
<dbReference type="OrthoDB" id="9795565at2"/>
<dbReference type="Pfam" id="PF13166">
    <property type="entry name" value="AAA_13"/>
    <property type="match status" value="1"/>
</dbReference>
<feature type="coiled-coil region" evidence="1">
    <location>
        <begin position="367"/>
        <end position="401"/>
    </location>
</feature>